<feature type="region of interest" description="Disordered" evidence="1">
    <location>
        <begin position="72"/>
        <end position="95"/>
    </location>
</feature>
<organism evidence="2 3">
    <name type="scientific">Natronomonas pharaonis (strain ATCC 35678 / DSM 2160 / CIP 103997 / JCM 8858 / NBRC 14720 / NCIMB 2260 / Gabara)</name>
    <name type="common">Halobacterium pharaonis</name>
    <dbReference type="NCBI Taxonomy" id="348780"/>
    <lineage>
        <taxon>Archaea</taxon>
        <taxon>Methanobacteriati</taxon>
        <taxon>Methanobacteriota</taxon>
        <taxon>Stenosarchaea group</taxon>
        <taxon>Halobacteria</taxon>
        <taxon>Halobacteriales</taxon>
        <taxon>Natronomonadaceae</taxon>
        <taxon>Natronomonas</taxon>
    </lineage>
</organism>
<gene>
    <name evidence="2" type="ordered locus">NP_0720A</name>
</gene>
<dbReference type="KEGG" id="nph:NP_0720A"/>
<dbReference type="InterPro" id="IPR043899">
    <property type="entry name" value="DUF5789"/>
</dbReference>
<evidence type="ECO:0000313" key="2">
    <source>
        <dbReference type="EMBL" id="CAI48451.2"/>
    </source>
</evidence>
<dbReference type="HOGENOM" id="CLU_133603_1_1_2"/>
<dbReference type="EnsemblBacteria" id="CAI48451">
    <property type="protein sequence ID" value="CAI48451"/>
    <property type="gene ID" value="NP_0720A"/>
</dbReference>
<sequence length="95" mass="10383">MRLLANVEERIDAHSYPATTEELVEEYGDLELELPNGEETFGDALGRLGETTFEDAEDARLAAYSAVSSNAIGRQNYSDRDAPSIGENGPEQVSF</sequence>
<dbReference type="Pfam" id="PF19102">
    <property type="entry name" value="DUF5789"/>
    <property type="match status" value="1"/>
</dbReference>
<dbReference type="STRING" id="348780.NP_0720A"/>
<dbReference type="RefSeq" id="WP_049939436.1">
    <property type="nucleotide sequence ID" value="NC_007426.1"/>
</dbReference>
<dbReference type="GeneID" id="3700942"/>
<dbReference type="eggNOG" id="arCOG03020">
    <property type="taxonomic scope" value="Archaea"/>
</dbReference>
<proteinExistence type="predicted"/>
<accession>A0A1U7EU28</accession>
<evidence type="ECO:0000313" key="3">
    <source>
        <dbReference type="Proteomes" id="UP000002698"/>
    </source>
</evidence>
<dbReference type="AlphaFoldDB" id="A0A1U7EU28"/>
<keyword evidence="3" id="KW-1185">Reference proteome</keyword>
<dbReference type="EMBL" id="CR936257">
    <property type="protein sequence ID" value="CAI48451.2"/>
    <property type="molecule type" value="Genomic_DNA"/>
</dbReference>
<name>A0A1U7EU28_NATPD</name>
<evidence type="ECO:0000256" key="1">
    <source>
        <dbReference type="SAM" id="MobiDB-lite"/>
    </source>
</evidence>
<protein>
    <submittedName>
        <fullName evidence="2">Uncharacterized protein</fullName>
    </submittedName>
</protein>
<dbReference type="Proteomes" id="UP000002698">
    <property type="component" value="Chromosome"/>
</dbReference>
<dbReference type="OrthoDB" id="166188at2157"/>
<reference evidence="2 3" key="1">
    <citation type="journal article" date="2005" name="Genome Res.">
        <title>Living with two extremes: conclusions from the genome sequence of Natronomonas pharaonis.</title>
        <authorList>
            <person name="Falb M."/>
            <person name="Pfeiffer F."/>
            <person name="Palm P."/>
            <person name="Rodewald K."/>
            <person name="Hickmann V."/>
            <person name="Tittor J."/>
            <person name="Oesterhelt D."/>
        </authorList>
    </citation>
    <scope>NUCLEOTIDE SEQUENCE [LARGE SCALE GENOMIC DNA]</scope>
    <source>
        <strain evidence="3">ATCC 35678 / DSM 2160 / CIP 103997 / JCM 8858 / NBRC 14720 / NCIMB 2260 / Gabara</strain>
    </source>
</reference>